<keyword evidence="3" id="KW-1185">Reference proteome</keyword>
<sequence length="50" mass="5780">WPLFLGRQNTHFSVLSIKNAEKSGGKPGRLSRCSSVKRRKLNQPFSPRRR</sequence>
<evidence type="ECO:0000313" key="3">
    <source>
        <dbReference type="Proteomes" id="UP001233999"/>
    </source>
</evidence>
<feature type="non-terminal residue" evidence="2">
    <location>
        <position position="50"/>
    </location>
</feature>
<comment type="caution">
    <text evidence="2">The sequence shown here is derived from an EMBL/GenBank/DDBJ whole genome shotgun (WGS) entry which is preliminary data.</text>
</comment>
<name>A0AAD7ZMV1_DIPPU</name>
<feature type="non-terminal residue" evidence="2">
    <location>
        <position position="1"/>
    </location>
</feature>
<dbReference type="EMBL" id="JASPKZ010007605">
    <property type="protein sequence ID" value="KAJ9583413.1"/>
    <property type="molecule type" value="Genomic_DNA"/>
</dbReference>
<evidence type="ECO:0000313" key="2">
    <source>
        <dbReference type="EMBL" id="KAJ9583413.1"/>
    </source>
</evidence>
<feature type="compositionally biased region" description="Basic residues" evidence="1">
    <location>
        <begin position="35"/>
        <end position="50"/>
    </location>
</feature>
<organism evidence="2 3">
    <name type="scientific">Diploptera punctata</name>
    <name type="common">Pacific beetle cockroach</name>
    <dbReference type="NCBI Taxonomy" id="6984"/>
    <lineage>
        <taxon>Eukaryota</taxon>
        <taxon>Metazoa</taxon>
        <taxon>Ecdysozoa</taxon>
        <taxon>Arthropoda</taxon>
        <taxon>Hexapoda</taxon>
        <taxon>Insecta</taxon>
        <taxon>Pterygota</taxon>
        <taxon>Neoptera</taxon>
        <taxon>Polyneoptera</taxon>
        <taxon>Dictyoptera</taxon>
        <taxon>Blattodea</taxon>
        <taxon>Blaberoidea</taxon>
        <taxon>Blaberidae</taxon>
        <taxon>Diplopterinae</taxon>
        <taxon>Diploptera</taxon>
    </lineage>
</organism>
<reference evidence="2" key="1">
    <citation type="journal article" date="2023" name="IScience">
        <title>Live-bearing cockroach genome reveals convergent evolutionary mechanisms linked to viviparity in insects and beyond.</title>
        <authorList>
            <person name="Fouks B."/>
            <person name="Harrison M.C."/>
            <person name="Mikhailova A.A."/>
            <person name="Marchal E."/>
            <person name="English S."/>
            <person name="Carruthers M."/>
            <person name="Jennings E.C."/>
            <person name="Chiamaka E.L."/>
            <person name="Frigard R.A."/>
            <person name="Pippel M."/>
            <person name="Attardo G.M."/>
            <person name="Benoit J.B."/>
            <person name="Bornberg-Bauer E."/>
            <person name="Tobe S.S."/>
        </authorList>
    </citation>
    <scope>NUCLEOTIDE SEQUENCE</scope>
    <source>
        <strain evidence="2">Stay&amp;Tobe</strain>
    </source>
</reference>
<evidence type="ECO:0000256" key="1">
    <source>
        <dbReference type="SAM" id="MobiDB-lite"/>
    </source>
</evidence>
<accession>A0AAD7ZMV1</accession>
<feature type="region of interest" description="Disordered" evidence="1">
    <location>
        <begin position="18"/>
        <end position="50"/>
    </location>
</feature>
<dbReference type="AlphaFoldDB" id="A0AAD7ZMV1"/>
<proteinExistence type="predicted"/>
<gene>
    <name evidence="2" type="ORF">L9F63_022243</name>
</gene>
<dbReference type="Proteomes" id="UP001233999">
    <property type="component" value="Unassembled WGS sequence"/>
</dbReference>
<protein>
    <submittedName>
        <fullName evidence="2">Uncharacterized protein</fullName>
    </submittedName>
</protein>
<reference evidence="2" key="2">
    <citation type="submission" date="2023-05" db="EMBL/GenBank/DDBJ databases">
        <authorList>
            <person name="Fouks B."/>
        </authorList>
    </citation>
    <scope>NUCLEOTIDE SEQUENCE</scope>
    <source>
        <strain evidence="2">Stay&amp;Tobe</strain>
        <tissue evidence="2">Testes</tissue>
    </source>
</reference>